<reference evidence="14 15" key="1">
    <citation type="submission" date="2018-05" db="EMBL/GenBank/DDBJ databases">
        <title>Acuticoccus sediminis sp. nov., isolated from deep-sea sediment of Indian Ocean.</title>
        <authorList>
            <person name="Liu X."/>
            <person name="Lai Q."/>
            <person name="Du Y."/>
            <person name="Sun F."/>
            <person name="Zhang X."/>
            <person name="Wang S."/>
            <person name="Shao Z."/>
        </authorList>
    </citation>
    <scope>NUCLEOTIDE SEQUENCE [LARGE SCALE GENOMIC DNA]</scope>
    <source>
        <strain evidence="14 15">PTG4-2</strain>
    </source>
</reference>
<evidence type="ECO:0000256" key="3">
    <source>
        <dbReference type="ARBA" id="ARBA00005842"/>
    </source>
</evidence>
<evidence type="ECO:0000256" key="12">
    <source>
        <dbReference type="RuleBase" id="RU003784"/>
    </source>
</evidence>
<evidence type="ECO:0000256" key="11">
    <source>
        <dbReference type="RuleBase" id="RU003783"/>
    </source>
</evidence>
<dbReference type="GO" id="GO:0005524">
    <property type="term" value="F:ATP binding"/>
    <property type="evidence" value="ECO:0007669"/>
    <property type="project" value="UniProtKB-UniRule"/>
</dbReference>
<dbReference type="InterPro" id="IPR027417">
    <property type="entry name" value="P-loop_NTPase"/>
</dbReference>
<keyword evidence="6 10" id="KW-0547">Nucleotide-binding</keyword>
<gene>
    <name evidence="10" type="primary">miaA</name>
    <name evidence="14" type="ORF">DLJ53_23485</name>
</gene>
<dbReference type="EC" id="2.5.1.75" evidence="10"/>
<dbReference type="PANTHER" id="PTHR11088">
    <property type="entry name" value="TRNA DIMETHYLALLYLTRANSFERASE"/>
    <property type="match status" value="1"/>
</dbReference>
<dbReference type="AlphaFoldDB" id="A0A8B2NR42"/>
<evidence type="ECO:0000256" key="4">
    <source>
        <dbReference type="ARBA" id="ARBA00022679"/>
    </source>
</evidence>
<dbReference type="FunFam" id="1.10.20.140:FF:000001">
    <property type="entry name" value="tRNA dimethylallyltransferase"/>
    <property type="match status" value="1"/>
</dbReference>
<proteinExistence type="inferred from homology"/>
<keyword evidence="15" id="KW-1185">Reference proteome</keyword>
<keyword evidence="5 10" id="KW-0819">tRNA processing</keyword>
<sequence>MAVLIAGPTASGKSHLALTIADRLGGTIINADSMQVYRDLRVLTARPGAEDEARVPHRLYGHVDAAEATSVARWLGEAGAAIAAARAEGRVPIIVGGTGLYLAALTTGLSPMPEIPEAVRRRWREAQAAETPEALHGVLAARDPATAARLRPSDPQRIVRALEVVDATGRSLTDWQEERTPPVLPPGPGVARFVVAPARDLLRQRIADRFDAMMDEGAVEEAVALTARRLDPALPAMKAIGVAQLSAHAMGLVQREEAVADAVNRTRQYAKRQETWFRHRFADWHRLAPGEVPDLAVGPVGPAST</sequence>
<evidence type="ECO:0000313" key="15">
    <source>
        <dbReference type="Proteomes" id="UP000249590"/>
    </source>
</evidence>
<dbReference type="SUPFAM" id="SSF52540">
    <property type="entry name" value="P-loop containing nucleoside triphosphate hydrolases"/>
    <property type="match status" value="2"/>
</dbReference>
<keyword evidence="8 10" id="KW-0460">Magnesium</keyword>
<evidence type="ECO:0000256" key="7">
    <source>
        <dbReference type="ARBA" id="ARBA00022840"/>
    </source>
</evidence>
<evidence type="ECO:0000256" key="1">
    <source>
        <dbReference type="ARBA" id="ARBA00001946"/>
    </source>
</evidence>
<dbReference type="EMBL" id="QHHQ01000005">
    <property type="protein sequence ID" value="RAH99481.1"/>
    <property type="molecule type" value="Genomic_DNA"/>
</dbReference>
<dbReference type="Pfam" id="PF01715">
    <property type="entry name" value="IPPT"/>
    <property type="match status" value="1"/>
</dbReference>
<dbReference type="GO" id="GO:0052381">
    <property type="term" value="F:tRNA dimethylallyltransferase activity"/>
    <property type="evidence" value="ECO:0007669"/>
    <property type="project" value="UniProtKB-UniRule"/>
</dbReference>
<feature type="binding site" evidence="10">
    <location>
        <begin position="9"/>
        <end position="14"/>
    </location>
    <ligand>
        <name>substrate</name>
    </ligand>
</feature>
<feature type="site" description="Interaction with substrate tRNA" evidence="10">
    <location>
        <position position="120"/>
    </location>
</feature>
<feature type="region of interest" description="Interaction with substrate tRNA" evidence="10">
    <location>
        <begin position="156"/>
        <end position="160"/>
    </location>
</feature>
<dbReference type="Gene3D" id="3.40.50.300">
    <property type="entry name" value="P-loop containing nucleotide triphosphate hydrolases"/>
    <property type="match status" value="1"/>
</dbReference>
<feature type="binding site" evidence="10">
    <location>
        <begin position="7"/>
        <end position="14"/>
    </location>
    <ligand>
        <name>ATP</name>
        <dbReference type="ChEBI" id="CHEBI:30616"/>
    </ligand>
</feature>
<dbReference type="OrthoDB" id="9776390at2"/>
<evidence type="ECO:0000256" key="9">
    <source>
        <dbReference type="ARBA" id="ARBA00049563"/>
    </source>
</evidence>
<evidence type="ECO:0000256" key="6">
    <source>
        <dbReference type="ARBA" id="ARBA00022741"/>
    </source>
</evidence>
<evidence type="ECO:0000256" key="8">
    <source>
        <dbReference type="ARBA" id="ARBA00022842"/>
    </source>
</evidence>
<evidence type="ECO:0000256" key="2">
    <source>
        <dbReference type="ARBA" id="ARBA00003213"/>
    </source>
</evidence>
<feature type="site" description="Interaction with substrate tRNA" evidence="10">
    <location>
        <position position="98"/>
    </location>
</feature>
<organism evidence="14 15">
    <name type="scientific">Acuticoccus sediminis</name>
    <dbReference type="NCBI Taxonomy" id="2184697"/>
    <lineage>
        <taxon>Bacteria</taxon>
        <taxon>Pseudomonadati</taxon>
        <taxon>Pseudomonadota</taxon>
        <taxon>Alphaproteobacteria</taxon>
        <taxon>Hyphomicrobiales</taxon>
        <taxon>Amorphaceae</taxon>
        <taxon>Acuticoccus</taxon>
    </lineage>
</organism>
<feature type="region of interest" description="Interaction with substrate tRNA" evidence="10">
    <location>
        <begin position="32"/>
        <end position="35"/>
    </location>
</feature>
<comment type="similarity">
    <text evidence="3 10 13">Belongs to the IPP transferase family.</text>
</comment>
<dbReference type="NCBIfam" id="TIGR00174">
    <property type="entry name" value="miaA"/>
    <property type="match status" value="1"/>
</dbReference>
<keyword evidence="7 10" id="KW-0067">ATP-binding</keyword>
<dbReference type="InterPro" id="IPR039657">
    <property type="entry name" value="Dimethylallyltransferase"/>
</dbReference>
<evidence type="ECO:0000313" key="14">
    <source>
        <dbReference type="EMBL" id="RAH99481.1"/>
    </source>
</evidence>
<evidence type="ECO:0000256" key="5">
    <source>
        <dbReference type="ARBA" id="ARBA00022694"/>
    </source>
</evidence>
<comment type="subunit">
    <text evidence="10">Monomer.</text>
</comment>
<evidence type="ECO:0000256" key="13">
    <source>
        <dbReference type="RuleBase" id="RU003785"/>
    </source>
</evidence>
<keyword evidence="4 10" id="KW-0808">Transferase</keyword>
<name>A0A8B2NR42_9HYPH</name>
<comment type="caution">
    <text evidence="14">The sequence shown here is derived from an EMBL/GenBank/DDBJ whole genome shotgun (WGS) entry which is preliminary data.</text>
</comment>
<dbReference type="GO" id="GO:0006400">
    <property type="term" value="P:tRNA modification"/>
    <property type="evidence" value="ECO:0007669"/>
    <property type="project" value="TreeGrafter"/>
</dbReference>
<comment type="cofactor">
    <cofactor evidence="1 10">
        <name>Mg(2+)</name>
        <dbReference type="ChEBI" id="CHEBI:18420"/>
    </cofactor>
</comment>
<accession>A0A8B2NR42</accession>
<dbReference type="PANTHER" id="PTHR11088:SF60">
    <property type="entry name" value="TRNA DIMETHYLALLYLTRANSFERASE"/>
    <property type="match status" value="1"/>
</dbReference>
<dbReference type="InterPro" id="IPR018022">
    <property type="entry name" value="IPT"/>
</dbReference>
<comment type="catalytic activity">
    <reaction evidence="9 10 11">
        <text>adenosine(37) in tRNA + dimethylallyl diphosphate = N(6)-dimethylallyladenosine(37) in tRNA + diphosphate</text>
        <dbReference type="Rhea" id="RHEA:26482"/>
        <dbReference type="Rhea" id="RHEA-COMP:10162"/>
        <dbReference type="Rhea" id="RHEA-COMP:10375"/>
        <dbReference type="ChEBI" id="CHEBI:33019"/>
        <dbReference type="ChEBI" id="CHEBI:57623"/>
        <dbReference type="ChEBI" id="CHEBI:74411"/>
        <dbReference type="ChEBI" id="CHEBI:74415"/>
        <dbReference type="EC" id="2.5.1.75"/>
    </reaction>
</comment>
<dbReference type="HAMAP" id="MF_00185">
    <property type="entry name" value="IPP_trans"/>
    <property type="match status" value="1"/>
</dbReference>
<dbReference type="Proteomes" id="UP000249590">
    <property type="component" value="Unassembled WGS sequence"/>
</dbReference>
<evidence type="ECO:0000256" key="10">
    <source>
        <dbReference type="HAMAP-Rule" id="MF_00185"/>
    </source>
</evidence>
<comment type="caution">
    <text evidence="10">Lacks conserved residue(s) required for the propagation of feature annotation.</text>
</comment>
<dbReference type="Gene3D" id="1.10.20.140">
    <property type="match status" value="1"/>
</dbReference>
<comment type="function">
    <text evidence="2 10 12">Catalyzes the transfer of a dimethylallyl group onto the adenine at position 37 in tRNAs that read codons beginning with uridine, leading to the formation of N6-(dimethylallyl)adenosine (i(6)A).</text>
</comment>
<protein>
    <recommendedName>
        <fullName evidence="10">tRNA dimethylallyltransferase</fullName>
        <ecNumber evidence="10">2.5.1.75</ecNumber>
    </recommendedName>
    <alternativeName>
        <fullName evidence="10">Dimethylallyl diphosphate:tRNA dimethylallyltransferase</fullName>
        <shortName evidence="10">DMAPP:tRNA dimethylallyltransferase</shortName>
        <shortName evidence="10">DMATase</shortName>
    </alternativeName>
    <alternativeName>
        <fullName evidence="10">Isopentenyl-diphosphate:tRNA isopentenyltransferase</fullName>
        <shortName evidence="10">IPP transferase</shortName>
        <shortName evidence="10">IPPT</shortName>
        <shortName evidence="10">IPTase</shortName>
    </alternativeName>
</protein>